<proteinExistence type="predicted"/>
<dbReference type="Proteomes" id="UP000475385">
    <property type="component" value="Unassembled WGS sequence"/>
</dbReference>
<dbReference type="InterPro" id="IPR021738">
    <property type="entry name" value="DUF3309"/>
</dbReference>
<evidence type="ECO:0000313" key="2">
    <source>
        <dbReference type="EMBL" id="NGM19111.1"/>
    </source>
</evidence>
<sequence>MTLGTILLIALIILLIGGFSGRFGGYGYGFGHGGVGVLGTVLIIIVVLMVLGRI</sequence>
<feature type="transmembrane region" description="Helical" evidence="1">
    <location>
        <begin position="30"/>
        <end position="51"/>
    </location>
</feature>
<organism evidence="2 3">
    <name type="scientific">Falsiroseomonas algicola</name>
    <dbReference type="NCBI Taxonomy" id="2716930"/>
    <lineage>
        <taxon>Bacteria</taxon>
        <taxon>Pseudomonadati</taxon>
        <taxon>Pseudomonadota</taxon>
        <taxon>Alphaproteobacteria</taxon>
        <taxon>Acetobacterales</taxon>
        <taxon>Roseomonadaceae</taxon>
        <taxon>Falsiroseomonas</taxon>
    </lineage>
</organism>
<protein>
    <submittedName>
        <fullName evidence="2">DUF3309 family protein</fullName>
    </submittedName>
</protein>
<keyword evidence="1" id="KW-0812">Transmembrane</keyword>
<gene>
    <name evidence="2" type="ORF">G3576_03730</name>
</gene>
<reference evidence="2 3" key="1">
    <citation type="submission" date="2020-03" db="EMBL/GenBank/DDBJ databases">
        <title>Roseomonas stagni sp. nov., isolated from pond water in Japan.</title>
        <authorList>
            <person name="Furuhata K."/>
            <person name="Miyamoto H."/>
            <person name="Goto K."/>
        </authorList>
    </citation>
    <scope>NUCLEOTIDE SEQUENCE [LARGE SCALE GENOMIC DNA]</scope>
    <source>
        <strain evidence="2 3">PeD5</strain>
    </source>
</reference>
<keyword evidence="1" id="KW-0472">Membrane</keyword>
<dbReference type="AlphaFoldDB" id="A0A6M1LFY4"/>
<comment type="caution">
    <text evidence="2">The sequence shown here is derived from an EMBL/GenBank/DDBJ whole genome shotgun (WGS) entry which is preliminary data.</text>
</comment>
<evidence type="ECO:0000313" key="3">
    <source>
        <dbReference type="Proteomes" id="UP000475385"/>
    </source>
</evidence>
<dbReference type="EMBL" id="JAAIKB010000001">
    <property type="protein sequence ID" value="NGM19111.1"/>
    <property type="molecule type" value="Genomic_DNA"/>
</dbReference>
<dbReference type="RefSeq" id="WP_164692953.1">
    <property type="nucleotide sequence ID" value="NZ_JAAIKB010000001.1"/>
</dbReference>
<keyword evidence="3" id="KW-1185">Reference proteome</keyword>
<name>A0A6M1LFY4_9PROT</name>
<dbReference type="Pfam" id="PF11752">
    <property type="entry name" value="DUF3309"/>
    <property type="match status" value="1"/>
</dbReference>
<evidence type="ECO:0000256" key="1">
    <source>
        <dbReference type="SAM" id="Phobius"/>
    </source>
</evidence>
<keyword evidence="1" id="KW-1133">Transmembrane helix</keyword>
<accession>A0A6M1LFY4</accession>